<reference evidence="2" key="1">
    <citation type="submission" date="2021-12" db="EMBL/GenBank/DDBJ databases">
        <authorList>
            <person name="King R."/>
        </authorList>
    </citation>
    <scope>NUCLEOTIDE SEQUENCE</scope>
</reference>
<evidence type="ECO:0000313" key="2">
    <source>
        <dbReference type="EMBL" id="CAG9788900.1"/>
    </source>
</evidence>
<evidence type="ECO:0000256" key="1">
    <source>
        <dbReference type="SAM" id="MobiDB-lite"/>
    </source>
</evidence>
<dbReference type="OrthoDB" id="548217at2759"/>
<name>A0A9N9R431_9NEOP</name>
<dbReference type="EMBL" id="OU893333">
    <property type="protein sequence ID" value="CAG9788900.1"/>
    <property type="molecule type" value="Genomic_DNA"/>
</dbReference>
<proteinExistence type="predicted"/>
<reference evidence="2" key="2">
    <citation type="submission" date="2022-10" db="EMBL/GenBank/DDBJ databases">
        <authorList>
            <consortium name="ENA_rothamsted_submissions"/>
            <consortium name="culmorum"/>
            <person name="King R."/>
        </authorList>
    </citation>
    <scope>NUCLEOTIDE SEQUENCE</scope>
</reference>
<accession>A0A9N9R431</accession>
<organism evidence="2 3">
    <name type="scientific">Diatraea saccharalis</name>
    <name type="common">sugarcane borer</name>
    <dbReference type="NCBI Taxonomy" id="40085"/>
    <lineage>
        <taxon>Eukaryota</taxon>
        <taxon>Metazoa</taxon>
        <taxon>Ecdysozoa</taxon>
        <taxon>Arthropoda</taxon>
        <taxon>Hexapoda</taxon>
        <taxon>Insecta</taxon>
        <taxon>Pterygota</taxon>
        <taxon>Neoptera</taxon>
        <taxon>Endopterygota</taxon>
        <taxon>Lepidoptera</taxon>
        <taxon>Glossata</taxon>
        <taxon>Ditrysia</taxon>
        <taxon>Pyraloidea</taxon>
        <taxon>Crambidae</taxon>
        <taxon>Crambinae</taxon>
        <taxon>Diatraea</taxon>
    </lineage>
</organism>
<gene>
    <name evidence="2" type="ORF">DIATSA_LOCUS6679</name>
</gene>
<evidence type="ECO:0000313" key="3">
    <source>
        <dbReference type="Proteomes" id="UP001153714"/>
    </source>
</evidence>
<keyword evidence="3" id="KW-1185">Reference proteome</keyword>
<feature type="compositionally biased region" description="Polar residues" evidence="1">
    <location>
        <begin position="44"/>
        <end position="76"/>
    </location>
</feature>
<sequence>MDEDLLRGRAAASTKKAVKKTPELSLPYVPGASNSPMKKAKMPHSQNAKSYDTWDSTRNATMVSSGGRTPTNLPYM</sequence>
<protein>
    <submittedName>
        <fullName evidence="2">Uncharacterized protein</fullName>
    </submittedName>
</protein>
<dbReference type="AlphaFoldDB" id="A0A9N9R431"/>
<feature type="region of interest" description="Disordered" evidence="1">
    <location>
        <begin position="1"/>
        <end position="76"/>
    </location>
</feature>
<dbReference type="Proteomes" id="UP001153714">
    <property type="component" value="Chromosome 2"/>
</dbReference>